<evidence type="ECO:0000256" key="16">
    <source>
        <dbReference type="SAM" id="Phobius"/>
    </source>
</evidence>
<evidence type="ECO:0000256" key="14">
    <source>
        <dbReference type="ARBA" id="ARBA00023204"/>
    </source>
</evidence>
<protein>
    <submittedName>
        <fullName evidence="18">DNA repair protein RadA</fullName>
    </submittedName>
</protein>
<dbReference type="InterPro" id="IPR019013">
    <property type="entry name" value="Vma21"/>
</dbReference>
<keyword evidence="3" id="KW-0547">Nucleotide-binding</keyword>
<organism evidence="18 19">
    <name type="scientific">Chloropicon primus</name>
    <dbReference type="NCBI Taxonomy" id="1764295"/>
    <lineage>
        <taxon>Eukaryota</taxon>
        <taxon>Viridiplantae</taxon>
        <taxon>Chlorophyta</taxon>
        <taxon>Chloropicophyceae</taxon>
        <taxon>Chloropicales</taxon>
        <taxon>Chloropicaceae</taxon>
        <taxon>Chloropicon</taxon>
    </lineage>
</organism>
<dbReference type="InterPro" id="IPR003593">
    <property type="entry name" value="AAA+_ATPase"/>
</dbReference>
<dbReference type="Gene3D" id="3.40.50.300">
    <property type="entry name" value="P-loop containing nucleotide triphosphate hydrolases"/>
    <property type="match status" value="1"/>
</dbReference>
<evidence type="ECO:0000256" key="11">
    <source>
        <dbReference type="ARBA" id="ARBA00023016"/>
    </source>
</evidence>
<dbReference type="Pfam" id="PF09446">
    <property type="entry name" value="VMA21"/>
    <property type="match status" value="1"/>
</dbReference>
<dbReference type="GO" id="GO:0070072">
    <property type="term" value="P:vacuolar proton-transporting V-type ATPase complex assembly"/>
    <property type="evidence" value="ECO:0007669"/>
    <property type="project" value="InterPro"/>
</dbReference>
<sequence length="610" mass="65196">MEDQGKVLKKLVLYSVCMWMVPAVLYYVCTSLSIEDTAEKPQAYAYAAVIAVNLVVLAYIVQALYHGGLLRKRALCRPFVVGGKSPAGLRGLESAVGFGARRVVGVRAYSGSQDKKKSKTIYVCEDCGEDFAQWHGKCPSCGNWNTLKQLRVAKAPDPGLGGGAGVQAIAGMSSVAESHVSSSERSKLAWVAPEEGPKLLKDVSVKDDNEFRLRFAEEEGAEFGRVLGGGLVPGSMVLVGGDPGVGKSTLLLQIAGLLSQEGNGDKENKCVLYVSGEESTQQLALRASRLEVDSQQSGLYLYSATNLEEILACMGRLKPAAVVIDSIQTVYLAQAKGAAGSQSQIRECATALLQAAKLYSIATFVIGHVTKSRELAGPKMLEHLVDVVLYLEGERFEHHRLLRTTKNRYGATDEVGVFKMAPNGLKPVLDPSIFFAESTANGLSYPAVAITMEGTRPLLVEIQALCSEIQGGENQKYIRSANGVNYNRLFMLLAVLSKHAGIFVGGTSLFLNVTGGFKIREPAADLAVLMAIVSSYLDKKIAPGTALVGEIGLGGELRAVGQLERRVIEAQKVGFQRVVVPHSQQGAPKVEGIRVVPVKSVKDAIAAALQ</sequence>
<keyword evidence="9" id="KW-0067">ATP-binding</keyword>
<dbReference type="FunFam" id="3.40.50.300:FF:000050">
    <property type="entry name" value="DNA repair protein RadA"/>
    <property type="match status" value="1"/>
</dbReference>
<evidence type="ECO:0000256" key="4">
    <source>
        <dbReference type="ARBA" id="ARBA00022763"/>
    </source>
</evidence>
<evidence type="ECO:0000313" key="18">
    <source>
        <dbReference type="EMBL" id="QDZ17686.1"/>
    </source>
</evidence>
<gene>
    <name evidence="18" type="ORF">A3770_01p02040</name>
</gene>
<dbReference type="GO" id="GO:0000725">
    <property type="term" value="P:recombinational repair"/>
    <property type="evidence" value="ECO:0007669"/>
    <property type="project" value="TreeGrafter"/>
</dbReference>
<keyword evidence="12" id="KW-0238">DNA-binding</keyword>
<keyword evidence="13 16" id="KW-0472">Membrane</keyword>
<keyword evidence="15" id="KW-0968">Cytoplasmic vesicle</keyword>
<evidence type="ECO:0000256" key="8">
    <source>
        <dbReference type="ARBA" id="ARBA00022833"/>
    </source>
</evidence>
<dbReference type="AlphaFoldDB" id="A0A5B8MBC2"/>
<evidence type="ECO:0000256" key="2">
    <source>
        <dbReference type="ARBA" id="ARBA00022723"/>
    </source>
</evidence>
<dbReference type="Proteomes" id="UP000316726">
    <property type="component" value="Chromosome 1"/>
</dbReference>
<dbReference type="OrthoDB" id="41505at2759"/>
<keyword evidence="1 16" id="KW-0812">Transmembrane</keyword>
<dbReference type="SUPFAM" id="SSF52540">
    <property type="entry name" value="P-loop containing nucleoside triphosphate hydrolases"/>
    <property type="match status" value="1"/>
</dbReference>
<feature type="transmembrane region" description="Helical" evidence="16">
    <location>
        <begin position="46"/>
        <end position="65"/>
    </location>
</feature>
<dbReference type="GO" id="GO:0004176">
    <property type="term" value="F:ATP-dependent peptidase activity"/>
    <property type="evidence" value="ECO:0007669"/>
    <property type="project" value="InterPro"/>
</dbReference>
<feature type="transmembrane region" description="Helical" evidence="16">
    <location>
        <begin position="12"/>
        <end position="34"/>
    </location>
</feature>
<dbReference type="Gene3D" id="3.30.230.10">
    <property type="match status" value="1"/>
</dbReference>
<keyword evidence="7" id="KW-0256">Endoplasmic reticulum</keyword>
<name>A0A5B8MBC2_9CHLO</name>
<dbReference type="EMBL" id="CP031034">
    <property type="protein sequence ID" value="QDZ17686.1"/>
    <property type="molecule type" value="Genomic_DNA"/>
</dbReference>
<evidence type="ECO:0000313" key="19">
    <source>
        <dbReference type="Proteomes" id="UP000316726"/>
    </source>
</evidence>
<dbReference type="Pfam" id="PF05362">
    <property type="entry name" value="Lon_C"/>
    <property type="match status" value="1"/>
</dbReference>
<feature type="domain" description="RecA family profile 1" evidence="17">
    <location>
        <begin position="207"/>
        <end position="369"/>
    </location>
</feature>
<dbReference type="SMART" id="SM00382">
    <property type="entry name" value="AAA"/>
    <property type="match status" value="1"/>
</dbReference>
<dbReference type="InterPro" id="IPR020568">
    <property type="entry name" value="Ribosomal_Su5_D2-typ_SF"/>
</dbReference>
<reference evidence="18 19" key="1">
    <citation type="submission" date="2018-07" db="EMBL/GenBank/DDBJ databases">
        <title>The complete nuclear genome of the prasinophyte Chloropicon primus (CCMP1205).</title>
        <authorList>
            <person name="Pombert J.-F."/>
            <person name="Otis C."/>
            <person name="Turmel M."/>
            <person name="Lemieux C."/>
        </authorList>
    </citation>
    <scope>NUCLEOTIDE SEQUENCE [LARGE SCALE GENOMIC DNA]</scope>
    <source>
        <strain evidence="18 19">CCMP1205</strain>
    </source>
</reference>
<evidence type="ECO:0000256" key="1">
    <source>
        <dbReference type="ARBA" id="ARBA00022692"/>
    </source>
</evidence>
<dbReference type="InterPro" id="IPR027417">
    <property type="entry name" value="P-loop_NTPase"/>
</dbReference>
<keyword evidence="6" id="KW-0378">Hydrolase</keyword>
<evidence type="ECO:0000256" key="3">
    <source>
        <dbReference type="ARBA" id="ARBA00022741"/>
    </source>
</evidence>
<dbReference type="PRINTS" id="PR01874">
    <property type="entry name" value="DNAREPAIRADA"/>
</dbReference>
<proteinExistence type="inferred from homology"/>
<keyword evidence="11" id="KW-0346">Stress response</keyword>
<evidence type="ECO:0000256" key="15">
    <source>
        <dbReference type="ARBA" id="ARBA00023329"/>
    </source>
</evidence>
<evidence type="ECO:0000256" key="5">
    <source>
        <dbReference type="ARBA" id="ARBA00022771"/>
    </source>
</evidence>
<keyword evidence="2" id="KW-0479">Metal-binding</keyword>
<evidence type="ECO:0000256" key="10">
    <source>
        <dbReference type="ARBA" id="ARBA00022989"/>
    </source>
</evidence>
<evidence type="ECO:0000256" key="9">
    <source>
        <dbReference type="ARBA" id="ARBA00022840"/>
    </source>
</evidence>
<keyword evidence="8" id="KW-0862">Zinc</keyword>
<keyword evidence="4" id="KW-0227">DNA damage</keyword>
<dbReference type="GO" id="GO:0006508">
    <property type="term" value="P:proteolysis"/>
    <property type="evidence" value="ECO:0007669"/>
    <property type="project" value="InterPro"/>
</dbReference>
<dbReference type="PANTHER" id="PTHR32472:SF10">
    <property type="entry name" value="DNA REPAIR PROTEIN RADA-LIKE PROTEIN"/>
    <property type="match status" value="1"/>
</dbReference>
<dbReference type="NCBIfam" id="TIGR00416">
    <property type="entry name" value="sms"/>
    <property type="match status" value="1"/>
</dbReference>
<dbReference type="HAMAP" id="MF_01498">
    <property type="entry name" value="RadA_bact"/>
    <property type="match status" value="1"/>
</dbReference>
<dbReference type="InterPro" id="IPR004504">
    <property type="entry name" value="DNA_repair_RadA"/>
</dbReference>
<dbReference type="Pfam" id="PF13481">
    <property type="entry name" value="AAA_25"/>
    <property type="match status" value="1"/>
</dbReference>
<dbReference type="InterPro" id="IPR014721">
    <property type="entry name" value="Ribsml_uS5_D2-typ_fold_subgr"/>
</dbReference>
<dbReference type="InterPro" id="IPR041166">
    <property type="entry name" value="Rubredoxin_2"/>
</dbReference>
<keyword evidence="14" id="KW-0234">DNA repair</keyword>
<dbReference type="GO" id="GO:0003684">
    <property type="term" value="F:damaged DNA binding"/>
    <property type="evidence" value="ECO:0007669"/>
    <property type="project" value="InterPro"/>
</dbReference>
<dbReference type="GO" id="GO:0004252">
    <property type="term" value="F:serine-type endopeptidase activity"/>
    <property type="evidence" value="ECO:0007669"/>
    <property type="project" value="InterPro"/>
</dbReference>
<dbReference type="PANTHER" id="PTHR32472">
    <property type="entry name" value="DNA REPAIR PROTEIN RADA"/>
    <property type="match status" value="1"/>
</dbReference>
<dbReference type="STRING" id="1764295.A0A5B8MBC2"/>
<evidence type="ECO:0000256" key="7">
    <source>
        <dbReference type="ARBA" id="ARBA00022824"/>
    </source>
</evidence>
<evidence type="ECO:0000256" key="12">
    <source>
        <dbReference type="ARBA" id="ARBA00023125"/>
    </source>
</evidence>
<dbReference type="GO" id="GO:0031410">
    <property type="term" value="C:cytoplasmic vesicle"/>
    <property type="evidence" value="ECO:0007669"/>
    <property type="project" value="UniProtKB-KW"/>
</dbReference>
<evidence type="ECO:0000256" key="13">
    <source>
        <dbReference type="ARBA" id="ARBA00023136"/>
    </source>
</evidence>
<evidence type="ECO:0000259" key="17">
    <source>
        <dbReference type="PROSITE" id="PS50162"/>
    </source>
</evidence>
<dbReference type="Pfam" id="PF18073">
    <property type="entry name" value="Zn_ribbon_LapB"/>
    <property type="match status" value="1"/>
</dbReference>
<dbReference type="GO" id="GO:0140664">
    <property type="term" value="F:ATP-dependent DNA damage sensor activity"/>
    <property type="evidence" value="ECO:0007669"/>
    <property type="project" value="InterPro"/>
</dbReference>
<evidence type="ECO:0000256" key="6">
    <source>
        <dbReference type="ARBA" id="ARBA00022801"/>
    </source>
</evidence>
<keyword evidence="5" id="KW-0863">Zinc-finger</keyword>
<dbReference type="SUPFAM" id="SSF54211">
    <property type="entry name" value="Ribosomal protein S5 domain 2-like"/>
    <property type="match status" value="1"/>
</dbReference>
<dbReference type="PROSITE" id="PS50162">
    <property type="entry name" value="RECA_2"/>
    <property type="match status" value="1"/>
</dbReference>
<dbReference type="GO" id="GO:0008270">
    <property type="term" value="F:zinc ion binding"/>
    <property type="evidence" value="ECO:0007669"/>
    <property type="project" value="UniProtKB-KW"/>
</dbReference>
<dbReference type="InterPro" id="IPR020588">
    <property type="entry name" value="RecA_ATP-bd"/>
</dbReference>
<dbReference type="GO" id="GO:0005524">
    <property type="term" value="F:ATP binding"/>
    <property type="evidence" value="ECO:0007669"/>
    <property type="project" value="UniProtKB-KW"/>
</dbReference>
<feature type="transmembrane region" description="Helical" evidence="16">
    <location>
        <begin position="489"/>
        <end position="511"/>
    </location>
</feature>
<accession>A0A5B8MBC2</accession>
<keyword evidence="19" id="KW-1185">Reference proteome</keyword>
<keyword evidence="10 16" id="KW-1133">Transmembrane helix</keyword>
<dbReference type="InterPro" id="IPR008269">
    <property type="entry name" value="Lon_proteolytic"/>
</dbReference>